<dbReference type="EMBL" id="CP104013">
    <property type="protein sequence ID" value="UYP48149.1"/>
    <property type="molecule type" value="Genomic_DNA"/>
</dbReference>
<dbReference type="InterPro" id="IPR013815">
    <property type="entry name" value="ATP_grasp_subdomain_1"/>
</dbReference>
<keyword evidence="3" id="KW-1185">Reference proteome</keyword>
<dbReference type="Gene3D" id="3.30.1490.20">
    <property type="entry name" value="ATP-grasp fold, A domain"/>
    <property type="match status" value="1"/>
</dbReference>
<evidence type="ECO:0000313" key="2">
    <source>
        <dbReference type="EMBL" id="UYP48149.1"/>
    </source>
</evidence>
<gene>
    <name evidence="2" type="ORF">NEF87_004434</name>
</gene>
<protein>
    <recommendedName>
        <fullName evidence="1">Pyruvate phosphate dikinase AMP/ATP-binding domain-containing protein</fullName>
    </recommendedName>
</protein>
<accession>A0ABY6I0B9</accession>
<dbReference type="SUPFAM" id="SSF56059">
    <property type="entry name" value="Glutathione synthetase ATP-binding domain-like"/>
    <property type="match status" value="1"/>
</dbReference>
<name>A0ABY6I0B9_9ARCH</name>
<dbReference type="Pfam" id="PF01326">
    <property type="entry name" value="PPDK_N"/>
    <property type="match status" value="1"/>
</dbReference>
<reference evidence="2" key="1">
    <citation type="submission" date="2022-09" db="EMBL/GenBank/DDBJ databases">
        <title>Actin cytoskeleton and complex cell architecture in an #Asgard archaeon.</title>
        <authorList>
            <person name="Ponce Toledo R.I."/>
            <person name="Schleper C."/>
            <person name="Rodrigues Oliveira T."/>
            <person name="Wollweber F."/>
            <person name="Xu J."/>
            <person name="Rittmann S."/>
            <person name="Klingl A."/>
            <person name="Pilhofer M."/>
        </authorList>
    </citation>
    <scope>NUCLEOTIDE SEQUENCE</scope>
    <source>
        <strain evidence="2">B-35</strain>
    </source>
</reference>
<evidence type="ECO:0000313" key="3">
    <source>
        <dbReference type="Proteomes" id="UP001208689"/>
    </source>
</evidence>
<sequence>MNREENSTSKNEKFSTGIFGLDNILKGIVPGDTLVWQVEDLQNIKPFVYNYARNANKEKKSFVYFRFAEHFSFIPNDSAGTIIYINPSEGFEHCLSNIIREMSGKGKGIYYIFDHLTNLAVEWFSDVMIANFFVLIAPFLKKNDSIGYFIIKRDSNASHSIKEIHNAASIVINVHKNDDGVFIHPLKVLNRHSSTIYMLHQWIDPTDPTGDFIPVNQSGIVAKTLSNTPISELDFTIRRMDSWFLLFKQADDVLKSIKKGQKPEINPELLKNKIMRRMFVQDDRMRVLAVQFITLEDLLIIGRRMIGTGLVGGKTVGLILARAILRKNEPEIARKLEKHDSFYIGSHLFYSYLVTNDIWWDRKRLSNPNTFLQGIDEARAKIINGTFPRYILRQFSEMLHYFGQSPIVVRSSSLQEDAFGNSFSGKYMTIFCPNQGPPEERLRNFVKAVKEIYASTINRDALQYRRSRGLLDKDEEMALLIMRVSGVKYEDIFFPHLAGVGFSYNPFVWNKKIDPKSGFLRMVFGLGTRAVDRTDDDYTRLIALNIPDLRTSSNVEQIRKYSQNKFDYIDLKQNQFSNNHIYKVAPKIEELPLELFTTTDRGLEQRMENAGRKDVFTGILTFDPVISNTNFISTMKRLMECLQEVYVNPVDIEYTANFMNPSDFRINLLQCRPFQVHKEIHKIKMPENIQAKKLIFETNGPIIGTSRAILIDRVIYVVPNIYGKLTTREKYSIARLIGKLNELSNSKGHKILLLGPGRWGTTTPSLGIPVNYSEISNVTVMGEIAEMHDGLVPDISLGTHFFNNIVEDNIIYFAMNPDKGDFKLNRTFFHTVPNILKQLFPDYENWSYALKVIDADKMETGQKIHLTLDSLTQKGVCYLKGKVKE</sequence>
<feature type="domain" description="Pyruvate phosphate dikinase AMP/ATP-binding" evidence="1">
    <location>
        <begin position="310"/>
        <end position="691"/>
    </location>
</feature>
<proteinExistence type="predicted"/>
<organism evidence="2 3">
    <name type="scientific">Candidatus Lokiarchaeum ossiferum</name>
    <dbReference type="NCBI Taxonomy" id="2951803"/>
    <lineage>
        <taxon>Archaea</taxon>
        <taxon>Promethearchaeati</taxon>
        <taxon>Promethearchaeota</taxon>
        <taxon>Promethearchaeia</taxon>
        <taxon>Promethearchaeales</taxon>
        <taxon>Promethearchaeaceae</taxon>
        <taxon>Candidatus Lokiarchaeum</taxon>
    </lineage>
</organism>
<dbReference type="Proteomes" id="UP001208689">
    <property type="component" value="Chromosome"/>
</dbReference>
<dbReference type="InterPro" id="IPR002192">
    <property type="entry name" value="PPDK_AMP/ATP-bd"/>
</dbReference>
<evidence type="ECO:0000259" key="1">
    <source>
        <dbReference type="Pfam" id="PF01326"/>
    </source>
</evidence>